<dbReference type="InterPro" id="IPR000620">
    <property type="entry name" value="EamA_dom"/>
</dbReference>
<dbReference type="AlphaFoldDB" id="A0A9X3XML5"/>
<gene>
    <name evidence="4" type="ORF">NE398_16350</name>
</gene>
<feature type="domain" description="EamA" evidence="3">
    <location>
        <begin position="147"/>
        <end position="280"/>
    </location>
</feature>
<dbReference type="PANTHER" id="PTHR22911">
    <property type="entry name" value="ACYL-MALONYL CONDENSING ENZYME-RELATED"/>
    <property type="match status" value="1"/>
</dbReference>
<protein>
    <submittedName>
        <fullName evidence="4">DMT family transporter</fullName>
    </submittedName>
</protein>
<feature type="transmembrane region" description="Helical" evidence="2">
    <location>
        <begin position="240"/>
        <end position="259"/>
    </location>
</feature>
<dbReference type="EMBL" id="JAMRYU010000018">
    <property type="protein sequence ID" value="MDC4241708.1"/>
    <property type="molecule type" value="Genomic_DNA"/>
</dbReference>
<comment type="caution">
    <text evidence="4">The sequence shown here is derived from an EMBL/GenBank/DDBJ whole genome shotgun (WGS) entry which is preliminary data.</text>
</comment>
<keyword evidence="5" id="KW-1185">Reference proteome</keyword>
<dbReference type="RefSeq" id="WP_008678779.1">
    <property type="nucleotide sequence ID" value="NZ_CABKOG010000003.1"/>
</dbReference>
<feature type="transmembrane region" description="Helical" evidence="2">
    <location>
        <begin position="33"/>
        <end position="54"/>
    </location>
</feature>
<keyword evidence="2" id="KW-0472">Membrane</keyword>
<feature type="transmembrane region" description="Helical" evidence="2">
    <location>
        <begin position="265"/>
        <end position="283"/>
    </location>
</feature>
<feature type="transmembrane region" description="Helical" evidence="2">
    <location>
        <begin position="207"/>
        <end position="228"/>
    </location>
</feature>
<feature type="transmembrane region" description="Helical" evidence="2">
    <location>
        <begin position="179"/>
        <end position="201"/>
    </location>
</feature>
<keyword evidence="2" id="KW-0812">Transmembrane</keyword>
<evidence type="ECO:0000256" key="1">
    <source>
        <dbReference type="ARBA" id="ARBA00007362"/>
    </source>
</evidence>
<evidence type="ECO:0000259" key="3">
    <source>
        <dbReference type="Pfam" id="PF00892"/>
    </source>
</evidence>
<feature type="domain" description="EamA" evidence="3">
    <location>
        <begin position="4"/>
        <end position="137"/>
    </location>
</feature>
<dbReference type="Proteomes" id="UP001141183">
    <property type="component" value="Unassembled WGS sequence"/>
</dbReference>
<evidence type="ECO:0000313" key="5">
    <source>
        <dbReference type="Proteomes" id="UP001141183"/>
    </source>
</evidence>
<dbReference type="InterPro" id="IPR037185">
    <property type="entry name" value="EmrE-like"/>
</dbReference>
<reference evidence="4" key="1">
    <citation type="submission" date="2022-05" db="EMBL/GenBank/DDBJ databases">
        <title>Draft genome sequence of Clostridium tertium strain CP3 isolated from Peru.</title>
        <authorList>
            <person name="Hurtado R."/>
            <person name="Lima L."/>
            <person name="Sousa T."/>
            <person name="Jaiswal A.K."/>
            <person name="Tiwari S."/>
            <person name="Maturrano L."/>
            <person name="Brenig B."/>
            <person name="Azevedo V."/>
        </authorList>
    </citation>
    <scope>NUCLEOTIDE SEQUENCE</scope>
    <source>
        <strain evidence="4">CP3</strain>
    </source>
</reference>
<proteinExistence type="inferred from homology"/>
<feature type="transmembrane region" description="Helical" evidence="2">
    <location>
        <begin position="66"/>
        <end position="85"/>
    </location>
</feature>
<dbReference type="GO" id="GO:0016020">
    <property type="term" value="C:membrane"/>
    <property type="evidence" value="ECO:0007669"/>
    <property type="project" value="InterPro"/>
</dbReference>
<feature type="transmembrane region" description="Helical" evidence="2">
    <location>
        <begin position="91"/>
        <end position="115"/>
    </location>
</feature>
<dbReference type="Pfam" id="PF00892">
    <property type="entry name" value="EamA"/>
    <property type="match status" value="2"/>
</dbReference>
<comment type="similarity">
    <text evidence="1">Belongs to the EamA transporter family.</text>
</comment>
<name>A0A9X3XML5_9CLOT</name>
<feature type="transmembrane region" description="Helical" evidence="2">
    <location>
        <begin position="146"/>
        <end position="167"/>
    </location>
</feature>
<organism evidence="4 5">
    <name type="scientific">Clostridium tertium</name>
    <dbReference type="NCBI Taxonomy" id="1559"/>
    <lineage>
        <taxon>Bacteria</taxon>
        <taxon>Bacillati</taxon>
        <taxon>Bacillota</taxon>
        <taxon>Clostridia</taxon>
        <taxon>Eubacteriales</taxon>
        <taxon>Clostridiaceae</taxon>
        <taxon>Clostridium</taxon>
    </lineage>
</organism>
<evidence type="ECO:0000313" key="4">
    <source>
        <dbReference type="EMBL" id="MDC4241708.1"/>
    </source>
</evidence>
<dbReference type="PANTHER" id="PTHR22911:SF137">
    <property type="entry name" value="SOLUTE CARRIER FAMILY 35 MEMBER G2-RELATED"/>
    <property type="match status" value="1"/>
</dbReference>
<accession>A0A9X3XML5</accession>
<evidence type="ECO:0000256" key="2">
    <source>
        <dbReference type="SAM" id="Phobius"/>
    </source>
</evidence>
<keyword evidence="2" id="KW-1133">Transmembrane helix</keyword>
<dbReference type="SUPFAM" id="SSF103481">
    <property type="entry name" value="Multidrug resistance efflux transporter EmrE"/>
    <property type="match status" value="2"/>
</dbReference>
<sequence length="302" mass="33795">MKIKGILFTILSAIIFGFTPALANITYEFGNNSLSMTFFRNLLAIPILFFILKYKRISLKVEKKELKHIFILSLIGVALTTALLYSSYSYIGVGVATTLHFMYPIFVALACRFIFNEKLGKRKVLSLVMAFLGVALFMDMKSSNNLLGALMALISGLTYAFYIVYLEKKELVKINPYKLSFYIVSFVSFEMLIGNIFGGYIKFNLSLKIYILMIIISLLTSIVGVILFQVGVSIIGSTSASIFSLFEPITSVISGLLLFNESIDIKKIIGCLVIFIAVTYLAIESRSNEKHDNEINDKSLEL</sequence>